<dbReference type="Proteomes" id="UP000655868">
    <property type="component" value="Unassembled WGS sequence"/>
</dbReference>
<dbReference type="Gene3D" id="2.40.10.500">
    <property type="match status" value="1"/>
</dbReference>
<evidence type="ECO:0000256" key="11">
    <source>
        <dbReference type="SAM" id="Phobius"/>
    </source>
</evidence>
<dbReference type="InterPro" id="IPR008271">
    <property type="entry name" value="Ser/Thr_kinase_AS"/>
</dbReference>
<feature type="transmembrane region" description="Helical" evidence="11">
    <location>
        <begin position="337"/>
        <end position="358"/>
    </location>
</feature>
<evidence type="ECO:0000256" key="3">
    <source>
        <dbReference type="ARBA" id="ARBA00022679"/>
    </source>
</evidence>
<feature type="repeat" description="NHL" evidence="8">
    <location>
        <begin position="537"/>
        <end position="574"/>
    </location>
</feature>
<sequence>MVGYTLRPGDVFVGYTIERVLGAGGMGAVYLAKDPRLPRRTALKLLDRNLTAGDEIRVRFEQEADHASRLEHPNIVAIFDRGRDSDQDWIAMQYVPGTDASEAVRDRPMDPERAVHIITETAKALDYAHENGVIHRDVKPANILLGNAGSGQPERVVLTDFGIAKALNDTQQLTKSGSLVATLLYAAPEVFEGIRLDGRSDVYSLGCTLFRLLTGRVPYPGPDLLAIVRGHLEAPIPSPSALRPELPQEFDEVIRRALGENRDLRTPNCLALAEAARRALAVPSVPIPEARYSRTQPTAIRREVPYQPPPPQQQQPPTRSPLTNSPAPNSRPRRLRIAFAGAVLASIGLVAVVAFVFWPDSKAVPAQSVLAFSGLDYPVGLAVSSTGDVLVADNNNNRIVKLAVGADTQTVLPFTGLDHPTGVAISSAGDVFVTDTKNNRVLKLAVGQSDPTELPFTDLAGPVGLVVTARGDVFVADNNNDRVVALPAGSNRQTQLPFTGLAGPTGITANSAGDLIVADTDNNRVLLLRSGSTSQITLPFTGLASPTGVAVDIATGDIVVTDNKNGRVVSLPRGSEPPTAVPFTDLARPIGVAVSELGDLFVTDSSRVLKLPDALTNSR</sequence>
<dbReference type="InterPro" id="IPR000719">
    <property type="entry name" value="Prot_kinase_dom"/>
</dbReference>
<dbReference type="InterPro" id="IPR035016">
    <property type="entry name" value="NHL_PKND"/>
</dbReference>
<evidence type="ECO:0000256" key="5">
    <source>
        <dbReference type="ARBA" id="ARBA00022741"/>
    </source>
</evidence>
<dbReference type="CDD" id="cd14014">
    <property type="entry name" value="STKc_PknB_like"/>
    <property type="match status" value="1"/>
</dbReference>
<keyword evidence="5 9" id="KW-0547">Nucleotide-binding</keyword>
<dbReference type="SUPFAM" id="SSF101898">
    <property type="entry name" value="NHL repeat"/>
    <property type="match status" value="1"/>
</dbReference>
<feature type="repeat" description="NHL" evidence="8">
    <location>
        <begin position="448"/>
        <end position="489"/>
    </location>
</feature>
<dbReference type="GO" id="GO:0005524">
    <property type="term" value="F:ATP binding"/>
    <property type="evidence" value="ECO:0007669"/>
    <property type="project" value="UniProtKB-UniRule"/>
</dbReference>
<dbReference type="InterPro" id="IPR011009">
    <property type="entry name" value="Kinase-like_dom_sf"/>
</dbReference>
<keyword evidence="11" id="KW-1133">Transmembrane helix</keyword>
<evidence type="ECO:0000256" key="1">
    <source>
        <dbReference type="ARBA" id="ARBA00012513"/>
    </source>
</evidence>
<dbReference type="InterPro" id="IPR011042">
    <property type="entry name" value="6-blade_b-propeller_TolB-like"/>
</dbReference>
<keyword evidence="11" id="KW-0472">Membrane</keyword>
<protein>
    <recommendedName>
        <fullName evidence="1">non-specific serine/threonine protein kinase</fullName>
        <ecNumber evidence="1">2.7.11.1</ecNumber>
    </recommendedName>
</protein>
<evidence type="ECO:0000313" key="14">
    <source>
        <dbReference type="Proteomes" id="UP000655868"/>
    </source>
</evidence>
<dbReference type="SMART" id="SM00220">
    <property type="entry name" value="S_TKc"/>
    <property type="match status" value="1"/>
</dbReference>
<evidence type="ECO:0000256" key="7">
    <source>
        <dbReference type="ARBA" id="ARBA00022840"/>
    </source>
</evidence>
<dbReference type="PANTHER" id="PTHR43289">
    <property type="entry name" value="MITOGEN-ACTIVATED PROTEIN KINASE KINASE KINASE 20-RELATED"/>
    <property type="match status" value="1"/>
</dbReference>
<evidence type="ECO:0000256" key="10">
    <source>
        <dbReference type="SAM" id="MobiDB-lite"/>
    </source>
</evidence>
<dbReference type="InterPro" id="IPR017441">
    <property type="entry name" value="Protein_kinase_ATP_BS"/>
</dbReference>
<name>A0A934NWB8_9NOCA</name>
<dbReference type="Pfam" id="PF00069">
    <property type="entry name" value="Pkinase"/>
    <property type="match status" value="1"/>
</dbReference>
<dbReference type="PROSITE" id="PS50011">
    <property type="entry name" value="PROTEIN_KINASE_DOM"/>
    <property type="match status" value="1"/>
</dbReference>
<feature type="repeat" description="NHL" evidence="8">
    <location>
        <begin position="410"/>
        <end position="447"/>
    </location>
</feature>
<organism evidence="13 14">
    <name type="scientific">Antrihabitans stalagmiti</name>
    <dbReference type="NCBI Taxonomy" id="2799499"/>
    <lineage>
        <taxon>Bacteria</taxon>
        <taxon>Bacillati</taxon>
        <taxon>Actinomycetota</taxon>
        <taxon>Actinomycetes</taxon>
        <taxon>Mycobacteriales</taxon>
        <taxon>Nocardiaceae</taxon>
        <taxon>Antrihabitans</taxon>
    </lineage>
</organism>
<keyword evidence="6 13" id="KW-0418">Kinase</keyword>
<keyword evidence="4" id="KW-0677">Repeat</keyword>
<evidence type="ECO:0000259" key="12">
    <source>
        <dbReference type="PROSITE" id="PS50011"/>
    </source>
</evidence>
<feature type="repeat" description="NHL" evidence="8">
    <location>
        <begin position="490"/>
        <end position="531"/>
    </location>
</feature>
<dbReference type="InterPro" id="IPR001258">
    <property type="entry name" value="NHL_repeat"/>
</dbReference>
<evidence type="ECO:0000313" key="13">
    <source>
        <dbReference type="EMBL" id="MBJ8342397.1"/>
    </source>
</evidence>
<accession>A0A934NWB8</accession>
<dbReference type="GO" id="GO:0004674">
    <property type="term" value="F:protein serine/threonine kinase activity"/>
    <property type="evidence" value="ECO:0007669"/>
    <property type="project" value="UniProtKB-KW"/>
</dbReference>
<keyword evidence="7 9" id="KW-0067">ATP-binding</keyword>
<evidence type="ECO:0000256" key="9">
    <source>
        <dbReference type="PROSITE-ProRule" id="PRU10141"/>
    </source>
</evidence>
<feature type="region of interest" description="Disordered" evidence="10">
    <location>
        <begin position="292"/>
        <end position="330"/>
    </location>
</feature>
<proteinExistence type="predicted"/>
<keyword evidence="3" id="KW-0808">Transferase</keyword>
<dbReference type="AlphaFoldDB" id="A0A934NWB8"/>
<keyword evidence="14" id="KW-1185">Reference proteome</keyword>
<keyword evidence="11" id="KW-0812">Transmembrane</keyword>
<dbReference type="EC" id="2.7.11.1" evidence="1"/>
<dbReference type="SUPFAM" id="SSF56112">
    <property type="entry name" value="Protein kinase-like (PK-like)"/>
    <property type="match status" value="1"/>
</dbReference>
<dbReference type="PROSITE" id="PS00108">
    <property type="entry name" value="PROTEIN_KINASE_ST"/>
    <property type="match status" value="1"/>
</dbReference>
<evidence type="ECO:0000256" key="4">
    <source>
        <dbReference type="ARBA" id="ARBA00022737"/>
    </source>
</evidence>
<dbReference type="PANTHER" id="PTHR43289:SF6">
    <property type="entry name" value="SERINE_THREONINE-PROTEIN KINASE NEKL-3"/>
    <property type="match status" value="1"/>
</dbReference>
<dbReference type="Gene3D" id="1.10.510.10">
    <property type="entry name" value="Transferase(Phosphotransferase) domain 1"/>
    <property type="match status" value="1"/>
</dbReference>
<dbReference type="RefSeq" id="WP_199707848.1">
    <property type="nucleotide sequence ID" value="NZ_JAEMNV010000011.1"/>
</dbReference>
<dbReference type="EMBL" id="JAEMNV010000011">
    <property type="protein sequence ID" value="MBJ8342397.1"/>
    <property type="molecule type" value="Genomic_DNA"/>
</dbReference>
<dbReference type="PROSITE" id="PS51125">
    <property type="entry name" value="NHL"/>
    <property type="match status" value="5"/>
</dbReference>
<feature type="binding site" evidence="9">
    <location>
        <position position="44"/>
    </location>
    <ligand>
        <name>ATP</name>
        <dbReference type="ChEBI" id="CHEBI:30616"/>
    </ligand>
</feature>
<evidence type="ECO:0000256" key="2">
    <source>
        <dbReference type="ARBA" id="ARBA00022527"/>
    </source>
</evidence>
<dbReference type="Gene3D" id="2.120.10.30">
    <property type="entry name" value="TolB, C-terminal domain"/>
    <property type="match status" value="1"/>
</dbReference>
<keyword evidence="2" id="KW-0723">Serine/threonine-protein kinase</keyword>
<evidence type="ECO:0000256" key="8">
    <source>
        <dbReference type="PROSITE-ProRule" id="PRU00504"/>
    </source>
</evidence>
<reference evidence="13" key="1">
    <citation type="submission" date="2020-12" db="EMBL/GenBank/DDBJ databases">
        <title>Antrihabitans popcorni sp. nov. and Antrihabitans auranticaus sp. nov., isolated from a larva cave.</title>
        <authorList>
            <person name="Lee S.D."/>
            <person name="Kim I.S."/>
        </authorList>
    </citation>
    <scope>NUCLEOTIDE SEQUENCE</scope>
    <source>
        <strain evidence="13">YC3-6</strain>
    </source>
</reference>
<dbReference type="Gene3D" id="3.30.200.20">
    <property type="entry name" value="Phosphorylase Kinase, domain 1"/>
    <property type="match status" value="1"/>
</dbReference>
<comment type="caution">
    <text evidence="13">The sequence shown here is derived from an EMBL/GenBank/DDBJ whole genome shotgun (WGS) entry which is preliminary data.</text>
</comment>
<dbReference type="PROSITE" id="PS00107">
    <property type="entry name" value="PROTEIN_KINASE_ATP"/>
    <property type="match status" value="1"/>
</dbReference>
<dbReference type="CDD" id="cd14952">
    <property type="entry name" value="NHL_PKND_like"/>
    <property type="match status" value="1"/>
</dbReference>
<feature type="domain" description="Protein kinase" evidence="12">
    <location>
        <begin position="15"/>
        <end position="280"/>
    </location>
</feature>
<feature type="repeat" description="NHL" evidence="8">
    <location>
        <begin position="375"/>
        <end position="405"/>
    </location>
</feature>
<feature type="transmembrane region" description="Helical" evidence="11">
    <location>
        <begin position="12"/>
        <end position="32"/>
    </location>
</feature>
<evidence type="ECO:0000256" key="6">
    <source>
        <dbReference type="ARBA" id="ARBA00022777"/>
    </source>
</evidence>
<dbReference type="Pfam" id="PF01436">
    <property type="entry name" value="NHL"/>
    <property type="match status" value="5"/>
</dbReference>
<gene>
    <name evidence="13" type="ORF">JGU71_26245</name>
</gene>